<dbReference type="EMBL" id="MIGC01002399">
    <property type="protein sequence ID" value="PHJ21155.1"/>
    <property type="molecule type" value="Genomic_DNA"/>
</dbReference>
<feature type="non-terminal residue" evidence="2">
    <location>
        <position position="385"/>
    </location>
</feature>
<evidence type="ECO:0000313" key="3">
    <source>
        <dbReference type="Proteomes" id="UP000221165"/>
    </source>
</evidence>
<gene>
    <name evidence="2" type="ORF">CSUI_005003</name>
</gene>
<sequence length="385" mass="41022">MTASSTAERSGALPAAHECQPAADLLEQRKDDQEEISVCEKLPQRRDKEDEEEEELQQEVREKVSSSISIPDREKSPSPLPPSSHEDTARSCLDLVSTVTHVHHASLPASSSSHSEEEEEEKGTKKKKRNDDKNEKKEMTSAHSTETEDTLQRLSLSATTLRASAASPDLTIPIPIVKTEAKEEAPCLSLPSEKAPQDTCAPVPSSSSSSSSSEKNADSQNPQPIFRSSLDQEDATSYPLHCHDVVDHSINLDFFYLKRSLYAYLSELRDLLRNTSHSTLTPTATGGNPSQSSPSSSTSPSSSSTTPTAITSAKMTGSSPSPGDPSPSLASPSSSLLCRSLSSEKGGVERASASVADVSRTSSSSLASSSCSSSTTSSPRQQRGT</sequence>
<reference evidence="2 3" key="1">
    <citation type="journal article" date="2017" name="Int. J. Parasitol.">
        <title>The genome of the protozoan parasite Cystoisospora suis and a reverse vaccinology approach to identify vaccine candidates.</title>
        <authorList>
            <person name="Palmieri N."/>
            <person name="Shrestha A."/>
            <person name="Ruttkowski B."/>
            <person name="Beck T."/>
            <person name="Vogl C."/>
            <person name="Tomley F."/>
            <person name="Blake D.P."/>
            <person name="Joachim A."/>
        </authorList>
    </citation>
    <scope>NUCLEOTIDE SEQUENCE [LARGE SCALE GENOMIC DNA]</scope>
    <source>
        <strain evidence="2 3">Wien I</strain>
    </source>
</reference>
<dbReference type="AlphaFoldDB" id="A0A2C6KYY4"/>
<feature type="compositionally biased region" description="Polar residues" evidence="1">
    <location>
        <begin position="279"/>
        <end position="288"/>
    </location>
</feature>
<dbReference type="GeneID" id="94428395"/>
<evidence type="ECO:0000256" key="1">
    <source>
        <dbReference type="SAM" id="MobiDB-lite"/>
    </source>
</evidence>
<comment type="caution">
    <text evidence="2">The sequence shown here is derived from an EMBL/GenBank/DDBJ whole genome shotgun (WGS) entry which is preliminary data.</text>
</comment>
<name>A0A2C6KYY4_9APIC</name>
<organism evidence="2 3">
    <name type="scientific">Cystoisospora suis</name>
    <dbReference type="NCBI Taxonomy" id="483139"/>
    <lineage>
        <taxon>Eukaryota</taxon>
        <taxon>Sar</taxon>
        <taxon>Alveolata</taxon>
        <taxon>Apicomplexa</taxon>
        <taxon>Conoidasida</taxon>
        <taxon>Coccidia</taxon>
        <taxon>Eucoccidiorida</taxon>
        <taxon>Eimeriorina</taxon>
        <taxon>Sarcocystidae</taxon>
        <taxon>Cystoisospora</taxon>
    </lineage>
</organism>
<dbReference type="VEuPathDB" id="ToxoDB:CSUI_005003"/>
<proteinExistence type="predicted"/>
<feature type="region of interest" description="Disordered" evidence="1">
    <location>
        <begin position="188"/>
        <end position="226"/>
    </location>
</feature>
<feature type="region of interest" description="Disordered" evidence="1">
    <location>
        <begin position="279"/>
        <end position="385"/>
    </location>
</feature>
<evidence type="ECO:0000313" key="2">
    <source>
        <dbReference type="EMBL" id="PHJ21155.1"/>
    </source>
</evidence>
<feature type="compositionally biased region" description="Basic and acidic residues" evidence="1">
    <location>
        <begin position="129"/>
        <end position="140"/>
    </location>
</feature>
<dbReference type="RefSeq" id="XP_067922839.1">
    <property type="nucleotide sequence ID" value="XM_068065184.1"/>
</dbReference>
<protein>
    <submittedName>
        <fullName evidence="2">Uncharacterized protein</fullName>
    </submittedName>
</protein>
<feature type="region of interest" description="Disordered" evidence="1">
    <location>
        <begin position="1"/>
        <end position="153"/>
    </location>
</feature>
<keyword evidence="3" id="KW-1185">Reference proteome</keyword>
<accession>A0A2C6KYY4</accession>
<feature type="compositionally biased region" description="Low complexity" evidence="1">
    <location>
        <begin position="318"/>
        <end position="343"/>
    </location>
</feature>
<dbReference type="Proteomes" id="UP000221165">
    <property type="component" value="Unassembled WGS sequence"/>
</dbReference>
<feature type="compositionally biased region" description="Low complexity" evidence="1">
    <location>
        <begin position="289"/>
        <end position="308"/>
    </location>
</feature>
<feature type="compositionally biased region" description="Low complexity" evidence="1">
    <location>
        <begin position="351"/>
        <end position="378"/>
    </location>
</feature>